<proteinExistence type="predicted"/>
<organism evidence="1 2">
    <name type="scientific">Tagetes erecta</name>
    <name type="common">African marigold</name>
    <dbReference type="NCBI Taxonomy" id="13708"/>
    <lineage>
        <taxon>Eukaryota</taxon>
        <taxon>Viridiplantae</taxon>
        <taxon>Streptophyta</taxon>
        <taxon>Embryophyta</taxon>
        <taxon>Tracheophyta</taxon>
        <taxon>Spermatophyta</taxon>
        <taxon>Magnoliopsida</taxon>
        <taxon>eudicotyledons</taxon>
        <taxon>Gunneridae</taxon>
        <taxon>Pentapetalae</taxon>
        <taxon>asterids</taxon>
        <taxon>campanulids</taxon>
        <taxon>Asterales</taxon>
        <taxon>Asteraceae</taxon>
        <taxon>Asteroideae</taxon>
        <taxon>Heliantheae alliance</taxon>
        <taxon>Tageteae</taxon>
        <taxon>Tagetes</taxon>
    </lineage>
</organism>
<dbReference type="EMBL" id="JAUHHV010000010">
    <property type="protein sequence ID" value="KAK1409471.1"/>
    <property type="molecule type" value="Genomic_DNA"/>
</dbReference>
<protein>
    <submittedName>
        <fullName evidence="1">Uncharacterized protein</fullName>
    </submittedName>
</protein>
<comment type="caution">
    <text evidence="1">The sequence shown here is derived from an EMBL/GenBank/DDBJ whole genome shotgun (WGS) entry which is preliminary data.</text>
</comment>
<name>A0AAD8NIL9_TARER</name>
<sequence>MTSNRPPITFLDKTLSAKLGGLGTVHTKVKSPPQPAQVIQYTCDLSTKVGLGRAARGLEYLLGGVGTGHRDVLHSEREIMDLDSNREVSGQPLSSVVYPATVATCLKITKKRMKIMMQMMTTVTVKTLTDDYNDVEQEEICTITSWAQIYGYF</sequence>
<reference evidence="1" key="1">
    <citation type="journal article" date="2023" name="bioRxiv">
        <title>Improved chromosome-level genome assembly for marigold (Tagetes erecta).</title>
        <authorList>
            <person name="Jiang F."/>
            <person name="Yuan L."/>
            <person name="Wang S."/>
            <person name="Wang H."/>
            <person name="Xu D."/>
            <person name="Wang A."/>
            <person name="Fan W."/>
        </authorList>
    </citation>
    <scope>NUCLEOTIDE SEQUENCE</scope>
    <source>
        <strain evidence="1">WSJ</strain>
        <tissue evidence="1">Leaf</tissue>
    </source>
</reference>
<evidence type="ECO:0000313" key="1">
    <source>
        <dbReference type="EMBL" id="KAK1409471.1"/>
    </source>
</evidence>
<keyword evidence="2" id="KW-1185">Reference proteome</keyword>
<dbReference type="Proteomes" id="UP001229421">
    <property type="component" value="Unassembled WGS sequence"/>
</dbReference>
<evidence type="ECO:0000313" key="2">
    <source>
        <dbReference type="Proteomes" id="UP001229421"/>
    </source>
</evidence>
<dbReference type="AlphaFoldDB" id="A0AAD8NIL9"/>
<gene>
    <name evidence="1" type="ORF">QVD17_35997</name>
</gene>
<accession>A0AAD8NIL9</accession>